<evidence type="ECO:0000256" key="3">
    <source>
        <dbReference type="ARBA" id="ARBA00023125"/>
    </source>
</evidence>
<dbReference type="Gene3D" id="3.40.190.10">
    <property type="entry name" value="Periplasmic binding protein-like II"/>
    <property type="match status" value="2"/>
</dbReference>
<dbReference type="CDD" id="cd08432">
    <property type="entry name" value="PBP2_GcdR_TrpI_HvrB_AmpR_like"/>
    <property type="match status" value="1"/>
</dbReference>
<dbReference type="GO" id="GO:0043565">
    <property type="term" value="F:sequence-specific DNA binding"/>
    <property type="evidence" value="ECO:0007669"/>
    <property type="project" value="TreeGrafter"/>
</dbReference>
<dbReference type="InterPro" id="IPR005119">
    <property type="entry name" value="LysR_subst-bd"/>
</dbReference>
<dbReference type="InterPro" id="IPR036388">
    <property type="entry name" value="WH-like_DNA-bd_sf"/>
</dbReference>
<comment type="caution">
    <text evidence="6">The sequence shown here is derived from an EMBL/GenBank/DDBJ whole genome shotgun (WGS) entry which is preliminary data.</text>
</comment>
<keyword evidence="3" id="KW-0238">DNA-binding</keyword>
<dbReference type="GO" id="GO:0003700">
    <property type="term" value="F:DNA-binding transcription factor activity"/>
    <property type="evidence" value="ECO:0007669"/>
    <property type="project" value="InterPro"/>
</dbReference>
<evidence type="ECO:0000256" key="4">
    <source>
        <dbReference type="ARBA" id="ARBA00023163"/>
    </source>
</evidence>
<dbReference type="InterPro" id="IPR058163">
    <property type="entry name" value="LysR-type_TF_proteobact-type"/>
</dbReference>
<accession>A0A328ZHU8</accession>
<dbReference type="SUPFAM" id="SSF46785">
    <property type="entry name" value="Winged helix' DNA-binding domain"/>
    <property type="match status" value="1"/>
</dbReference>
<protein>
    <submittedName>
        <fullName evidence="6">LysR family glycine cleavage system transcriptional activator</fullName>
    </submittedName>
</protein>
<dbReference type="InterPro" id="IPR036390">
    <property type="entry name" value="WH_DNA-bd_sf"/>
</dbReference>
<keyword evidence="4" id="KW-0804">Transcription</keyword>
<dbReference type="PRINTS" id="PR00039">
    <property type="entry name" value="HTHLYSR"/>
</dbReference>
<evidence type="ECO:0000313" key="7">
    <source>
        <dbReference type="Proteomes" id="UP000248856"/>
    </source>
</evidence>
<evidence type="ECO:0000256" key="2">
    <source>
        <dbReference type="ARBA" id="ARBA00023015"/>
    </source>
</evidence>
<dbReference type="AlphaFoldDB" id="A0A328ZHU8"/>
<dbReference type="Proteomes" id="UP000248856">
    <property type="component" value="Unassembled WGS sequence"/>
</dbReference>
<dbReference type="Pfam" id="PF00126">
    <property type="entry name" value="HTH_1"/>
    <property type="match status" value="1"/>
</dbReference>
<keyword evidence="7" id="KW-1185">Reference proteome</keyword>
<evidence type="ECO:0000313" key="6">
    <source>
        <dbReference type="EMBL" id="RAR85154.1"/>
    </source>
</evidence>
<dbReference type="GO" id="GO:0006351">
    <property type="term" value="P:DNA-templated transcription"/>
    <property type="evidence" value="ECO:0007669"/>
    <property type="project" value="TreeGrafter"/>
</dbReference>
<dbReference type="PANTHER" id="PTHR30537">
    <property type="entry name" value="HTH-TYPE TRANSCRIPTIONAL REGULATOR"/>
    <property type="match status" value="1"/>
</dbReference>
<keyword evidence="2" id="KW-0805">Transcription regulation</keyword>
<dbReference type="RefSeq" id="WP_111876316.1">
    <property type="nucleotide sequence ID" value="NZ_CBCSGC010000026.1"/>
</dbReference>
<evidence type="ECO:0000259" key="5">
    <source>
        <dbReference type="PROSITE" id="PS50931"/>
    </source>
</evidence>
<name>A0A328ZHU8_9BURK</name>
<proteinExistence type="inferred from homology"/>
<dbReference type="OrthoDB" id="8591238at2"/>
<dbReference type="PROSITE" id="PS50931">
    <property type="entry name" value="HTH_LYSR"/>
    <property type="match status" value="1"/>
</dbReference>
<evidence type="ECO:0000256" key="1">
    <source>
        <dbReference type="ARBA" id="ARBA00009437"/>
    </source>
</evidence>
<dbReference type="Gene3D" id="1.10.10.10">
    <property type="entry name" value="Winged helix-like DNA-binding domain superfamily/Winged helix DNA-binding domain"/>
    <property type="match status" value="1"/>
</dbReference>
<reference evidence="6 7" key="1">
    <citation type="submission" date="2018-06" db="EMBL/GenBank/DDBJ databases">
        <title>Genomic Encyclopedia of Archaeal and Bacterial Type Strains, Phase II (KMG-II): from individual species to whole genera.</title>
        <authorList>
            <person name="Goeker M."/>
        </authorList>
    </citation>
    <scope>NUCLEOTIDE SEQUENCE [LARGE SCALE GENOMIC DNA]</scope>
    <source>
        <strain evidence="6 7">CFPB 3232</strain>
    </source>
</reference>
<dbReference type="PANTHER" id="PTHR30537:SF26">
    <property type="entry name" value="GLYCINE CLEAVAGE SYSTEM TRANSCRIPTIONAL ACTIVATOR"/>
    <property type="match status" value="1"/>
</dbReference>
<dbReference type="Pfam" id="PF03466">
    <property type="entry name" value="LysR_substrate"/>
    <property type="match status" value="1"/>
</dbReference>
<dbReference type="EMBL" id="QLTA01000007">
    <property type="protein sequence ID" value="RAR85154.1"/>
    <property type="molecule type" value="Genomic_DNA"/>
</dbReference>
<dbReference type="InterPro" id="IPR000847">
    <property type="entry name" value="LysR_HTH_N"/>
</dbReference>
<dbReference type="SUPFAM" id="SSF53850">
    <property type="entry name" value="Periplasmic binding protein-like II"/>
    <property type="match status" value="1"/>
</dbReference>
<gene>
    <name evidence="6" type="ORF">AX018_100789</name>
</gene>
<sequence>MRLPPLTAVRFFEAAARHLSVRGAAQELHVTPGAVSQQLRKLEEFLGCALFERLPRGLALTAAGQDYRAACGEALALIGHATARLSVQGRRAVLVSCTPGFAVQWLVPRLQDFHRLAPDTDVHVSTTDRLVDLAAEGVHFAVRHGLGAYPGLRSEVLVADDLVPVCSPRLIAPRRVARRADITSDRLLHDEHRGDWRLWCAAQGMAGLDCEQGVVFSRSNGAIEAALAGRGFALARRAFVARELATRALVGVQAAPLATALAYRLVYRPEALVDPALRTFHGWITAQAACAARA</sequence>
<feature type="domain" description="HTH lysR-type" evidence="5">
    <location>
        <begin position="4"/>
        <end position="61"/>
    </location>
</feature>
<comment type="similarity">
    <text evidence="1">Belongs to the LysR transcriptional regulatory family.</text>
</comment>
<organism evidence="6 7">
    <name type="scientific">Paracidovorax anthurii</name>
    <dbReference type="NCBI Taxonomy" id="78229"/>
    <lineage>
        <taxon>Bacteria</taxon>
        <taxon>Pseudomonadati</taxon>
        <taxon>Pseudomonadota</taxon>
        <taxon>Betaproteobacteria</taxon>
        <taxon>Burkholderiales</taxon>
        <taxon>Comamonadaceae</taxon>
        <taxon>Paracidovorax</taxon>
    </lineage>
</organism>